<dbReference type="GO" id="GO:0016887">
    <property type="term" value="F:ATP hydrolysis activity"/>
    <property type="evidence" value="ECO:0007669"/>
    <property type="project" value="InterPro"/>
</dbReference>
<dbReference type="PANTHER" id="PTHR48103:SF2">
    <property type="entry name" value="MIDASIN"/>
    <property type="match status" value="1"/>
</dbReference>
<comment type="caution">
    <text evidence="12">The sequence shown here is derived from an EMBL/GenBank/DDBJ whole genome shotgun (WGS) entry which is preliminary data.</text>
</comment>
<dbReference type="Pfam" id="PF21108">
    <property type="entry name" value="MDN1_4th"/>
    <property type="match status" value="1"/>
</dbReference>
<feature type="domain" description="VWFA" evidence="11">
    <location>
        <begin position="5443"/>
        <end position="5640"/>
    </location>
</feature>
<dbReference type="GO" id="GO:0005524">
    <property type="term" value="F:ATP binding"/>
    <property type="evidence" value="ECO:0007669"/>
    <property type="project" value="UniProtKB-KW"/>
</dbReference>
<dbReference type="InterPro" id="IPR011704">
    <property type="entry name" value="ATPase_dyneun-rel_AAA"/>
</dbReference>
<feature type="compositionally biased region" description="Acidic residues" evidence="10">
    <location>
        <begin position="5239"/>
        <end position="5250"/>
    </location>
</feature>
<dbReference type="Pfam" id="PF17867">
    <property type="entry name" value="AAA_lid_7"/>
    <property type="match status" value="3"/>
</dbReference>
<comment type="similarity">
    <text evidence="3 9">Belongs to the midasin family.</text>
</comment>
<proteinExistence type="inferred from homology"/>
<feature type="region of interest" description="Disordered" evidence="10">
    <location>
        <begin position="4715"/>
        <end position="5267"/>
    </location>
</feature>
<dbReference type="InterPro" id="IPR040848">
    <property type="entry name" value="AAA_lid_7"/>
</dbReference>
<feature type="compositionally biased region" description="Acidic residues" evidence="10">
    <location>
        <begin position="4892"/>
        <end position="4902"/>
    </location>
</feature>
<organism evidence="12 13">
    <name type="scientific">Dimargaris verticillata</name>
    <dbReference type="NCBI Taxonomy" id="2761393"/>
    <lineage>
        <taxon>Eukaryota</taxon>
        <taxon>Fungi</taxon>
        <taxon>Fungi incertae sedis</taxon>
        <taxon>Zoopagomycota</taxon>
        <taxon>Kickxellomycotina</taxon>
        <taxon>Dimargaritomycetes</taxon>
        <taxon>Dimargaritales</taxon>
        <taxon>Dimargaritaceae</taxon>
        <taxon>Dimargaris</taxon>
    </lineage>
</organism>
<comment type="subcellular location">
    <subcellularLocation>
        <location evidence="1">Nucleus</location>
        <location evidence="1">Nucleolus</location>
    </subcellularLocation>
    <subcellularLocation>
        <location evidence="2">Nucleus</location>
        <location evidence="2">Nucleoplasm</location>
    </subcellularLocation>
</comment>
<evidence type="ECO:0000256" key="8">
    <source>
        <dbReference type="ARBA" id="ARBA00023242"/>
    </source>
</evidence>
<dbReference type="PROSITE" id="PS00675">
    <property type="entry name" value="SIGMA54_INTERACT_1"/>
    <property type="match status" value="3"/>
</dbReference>
<dbReference type="GO" id="GO:0030687">
    <property type="term" value="C:preribosome, large subunit precursor"/>
    <property type="evidence" value="ECO:0007669"/>
    <property type="project" value="TreeGrafter"/>
</dbReference>
<evidence type="ECO:0000256" key="4">
    <source>
        <dbReference type="ARBA" id="ARBA00017143"/>
    </source>
</evidence>
<dbReference type="InterPro" id="IPR003593">
    <property type="entry name" value="AAA+_ATPase"/>
</dbReference>
<dbReference type="InterPro" id="IPR002035">
    <property type="entry name" value="VWF_A"/>
</dbReference>
<evidence type="ECO:0000313" key="12">
    <source>
        <dbReference type="EMBL" id="KAJ1979967.1"/>
    </source>
</evidence>
<keyword evidence="5 9" id="KW-0547">Nucleotide-binding</keyword>
<keyword evidence="13" id="KW-1185">Reference proteome</keyword>
<feature type="compositionally biased region" description="Basic and acidic residues" evidence="10">
    <location>
        <begin position="4860"/>
        <end position="4873"/>
    </location>
</feature>
<feature type="compositionally biased region" description="Basic and acidic residues" evidence="10">
    <location>
        <begin position="5084"/>
        <end position="5095"/>
    </location>
</feature>
<feature type="compositionally biased region" description="Polar residues" evidence="10">
    <location>
        <begin position="5117"/>
        <end position="5133"/>
    </location>
</feature>
<evidence type="ECO:0000256" key="3">
    <source>
        <dbReference type="ARBA" id="ARBA00007188"/>
    </source>
</evidence>
<dbReference type="InterPro" id="IPR036465">
    <property type="entry name" value="vWFA_dom_sf"/>
</dbReference>
<name>A0A9W8B941_9FUNG</name>
<dbReference type="InterPro" id="IPR012099">
    <property type="entry name" value="Midasin"/>
</dbReference>
<dbReference type="GO" id="GO:0000055">
    <property type="term" value="P:ribosomal large subunit export from nucleus"/>
    <property type="evidence" value="ECO:0007669"/>
    <property type="project" value="TreeGrafter"/>
</dbReference>
<dbReference type="PANTHER" id="PTHR48103">
    <property type="entry name" value="MIDASIN-RELATED"/>
    <property type="match status" value="1"/>
</dbReference>
<keyword evidence="7 9" id="KW-0143">Chaperone</keyword>
<dbReference type="InterPro" id="IPR041190">
    <property type="entry name" value="Midasin_AAA_lid_5"/>
</dbReference>
<dbReference type="GO" id="GO:0005654">
    <property type="term" value="C:nucleoplasm"/>
    <property type="evidence" value="ECO:0007669"/>
    <property type="project" value="UniProtKB-SubCell"/>
</dbReference>
<evidence type="ECO:0000256" key="7">
    <source>
        <dbReference type="ARBA" id="ARBA00023186"/>
    </source>
</evidence>
<dbReference type="SUPFAM" id="SSF53300">
    <property type="entry name" value="vWA-like"/>
    <property type="match status" value="1"/>
</dbReference>
<evidence type="ECO:0000256" key="2">
    <source>
        <dbReference type="ARBA" id="ARBA00004642"/>
    </source>
</evidence>
<dbReference type="OrthoDB" id="5186at2759"/>
<feature type="compositionally biased region" description="Acidic residues" evidence="10">
    <location>
        <begin position="4793"/>
        <end position="4814"/>
    </location>
</feature>
<dbReference type="Pfam" id="PF17865">
    <property type="entry name" value="AAA_lid_5"/>
    <property type="match status" value="1"/>
</dbReference>
<dbReference type="PIRSF" id="PIRSF010340">
    <property type="entry name" value="Midasin"/>
    <property type="match status" value="1"/>
</dbReference>
<dbReference type="GO" id="GO:0000027">
    <property type="term" value="P:ribosomal large subunit assembly"/>
    <property type="evidence" value="ECO:0007669"/>
    <property type="project" value="InterPro"/>
</dbReference>
<dbReference type="FunFam" id="3.40.50.300:FF:001384">
    <property type="entry name" value="Midasin"/>
    <property type="match status" value="1"/>
</dbReference>
<evidence type="ECO:0000313" key="13">
    <source>
        <dbReference type="Proteomes" id="UP001151582"/>
    </source>
</evidence>
<reference evidence="12" key="1">
    <citation type="submission" date="2022-07" db="EMBL/GenBank/DDBJ databases">
        <title>Phylogenomic reconstructions and comparative analyses of Kickxellomycotina fungi.</title>
        <authorList>
            <person name="Reynolds N.K."/>
            <person name="Stajich J.E."/>
            <person name="Barry K."/>
            <person name="Grigoriev I.V."/>
            <person name="Crous P."/>
            <person name="Smith M.E."/>
        </authorList>
    </citation>
    <scope>NUCLEOTIDE SEQUENCE</scope>
    <source>
        <strain evidence="12">RSA 567</strain>
    </source>
</reference>
<evidence type="ECO:0000256" key="10">
    <source>
        <dbReference type="SAM" id="MobiDB-lite"/>
    </source>
</evidence>
<dbReference type="FunFam" id="3.40.50.300:FF:001368">
    <property type="entry name" value="Midasin"/>
    <property type="match status" value="1"/>
</dbReference>
<dbReference type="GO" id="GO:0005730">
    <property type="term" value="C:nucleolus"/>
    <property type="evidence" value="ECO:0007669"/>
    <property type="project" value="UniProtKB-SubCell"/>
</dbReference>
<protein>
    <recommendedName>
        <fullName evidence="4 9">Midasin</fullName>
    </recommendedName>
</protein>
<dbReference type="InterPro" id="IPR048617">
    <property type="entry name" value="MDN1_AAA_lid_4"/>
</dbReference>
<sequence>MTAVPTFYLDTVVQDLTVPHSPEQWPCPPDLAHVRMDASSIISAIAAPGQTHSAKLTASGTAEGLVSTMLDTLSGLLLVPQYTRGLMQRLRPILVDLVARWCLSTAHTAVFSQLPAWPTGYRLDDMVILAFAALLPTCPQIKPFMWMFFSNRPCALTPLTAADRSVEVVRTVLSQAVRLLVADCTDMIPTWDWTTLHQLLLHPDAAIRHFASLGLATYLRLSEQDRHQLRDRYLSPDEQVPFLLTTWHDQLLIDQEQTDAIAGTFTSHSGPTTFQFPVACGSVCPLVVDLCGVLLPRALGNHVLQAKLPQHTLVLTPTTRGNLRAMALAVSQRFPVLLQGETGVGKTSLVEDMAQMLGQKLVKIHLGDQADSKTLLGTYVTTSTPGHFRWQPGILTTAVQSGWWVLFEDIDMAPLDVVSALVSLLEERTLFIPNRGERLKAHHQFQLLATRGLTILADGRAVPRVTSNDHMLGSLWTRLTVQAPSLTELTQVVAHTFPTLQQLAPHLVELYGNIAALVHSPSFTLSAVTKGRLLSPRDLLKWCRRLADYFACGHGNSTRIVSTVLSDQAQTVAFQEAMDCFGEMLCQPDSYSQLAITVGNALGMTSDQVKLFADTYRPELHVVDRSLQVGRAQLARLPAKAMVPSSTRFAYTCQSLRLMERLTRAVGLAEPVLLVGETGAGKTTVVQHLATLLNQQLHVVNLSQQSDSSDLLGGFKPVDARVVVRPLKEQFEQLFEQTFSLKKNAGYLEKMRTFYGKKQWKKLVLLFTGAVKMADQRFARLVHGTPSANEMHLDPPTSSVVDHGNDSGQNLASQAKRVKRSLDPNLVQAWRNFDQAVQNLQAQLHQMERQLLFSFVEGTLVTALQQGHWILLDEMNLASSDTLESLSDLLQSIQGSVLLTERGDQTPVRRHPNFRVFACMNPATDVGKRDLPPGLRNRFSEYYAHPPDSRMDDLLMLIQKYLHPCAPKEPRLAHQVADFYLAAKGLAQRHQLVDGGQQRPHYSVRTLTRALQFAAQAVHLYPVRRAMYDGLCMTFVTQLHGDSQRRLMEAIYEHIVPADQAEQMVPKLTAHPGLTDSHLAVGHCWVPRGPLPADSAATARYVLTLSVQANLANLARVVMCGRYPVLIQGPTSSGKTSMVEYLAHLSGHKFVRINNHEHTDIQEYLGTYVSQQGKLVFQEGILVQALRHGYWIVLDELNLAPSDVLEALNRLLDDNRELRIPETQEVVRPHPQFMLFATQNPAGLYGGRKMLSRAFRNRFVELHFDDIPESELETILSQRCQIAPSYGKRMVQVYRRLTEQRQSTRLFETKHGFITLRDMFRWANRQAIGYQELAEHGYMILAERVRQPAEKQLVKRVLEEVMRVKLNESALYQVEALPEYQAYQQLVGKQQVPEIAWTQAMRRLFVLVAQCLRHREPVLLVGDTGSGKTTVCQVLATIQQHQLHIVNCHQNTETADILGGQRPSRHRASVAADLRTRLQAFLVDAANYAPPNVQTADLETLISLFHRHLAAAITTTDASTPAVNSETMAIEQLIQRYETLFEWHDGPLVQALKTGHHFLLDEISLADDSVLERLNSVLEPHCLLVLAEKGAADMEVLHGHDDFRFLATMNPGGDYGKRELSPALRNRFTEIWVPAVTDPSDLALIIQERFRHAPLHSYGSAILSFTQWFSLHLPNSGKHSFSLRDYLSWVDFMNHTYPQLNEAQAFVHGGCLAIVDGLGSQGSPGTFHGTDQLRQFRRACVAQLQQVVVTVQPTDASLLSPELTVQDLVPAAQGLALGPFALSVGPHPIPSSQQFSFQAPTTFANLTRLVRGLQIRKPLLLEGSPGVGKTSLVASLAQAAGHRLVRINLSEQTDLMDLFGSDLPVEGGNSGEFAWCDAAFLKAMKDGSWVLLDEINLASQSVLEGLNSCLDHRGVVYIPELDREFPCEVGFRIFAAQNPLNQGGGRKGLPQSFVNRFTQIYVDQLTTDDFTKILSHVHPKAPLTRLQAMLAFNDQMHQETMVLRQLGQRGYPWEFNVRDVFRWLELVTAAQDQGLPGLPEDFLSMLYVQRFRTQADRARVMELFPTYFPAIASTEANRRPAWSITPTSVQVGVARLTRETGAVQDSVSAWSHALRLLRGLLPALEATMVCVQQGWMPILVGSAATGKTSLVRLLAQLTGHTLLEFSMNSSIDSMELLGGFEQVDLVRHRSVFVRALQQFLHGLAEQLIVKGCSADSQALTLVHATAAFSHSDSALDAVVIDHILTKAAQLALAADTMDPQAMQVQLEHLGEQWTRLQRLERQGVRGKFEWIDGVLITALEQGHWLLIDNANLCNPSVLDRLNSLLEPNGSLAIHERGLVGGDIKVVTPHPKFRLFMTCNPQFGELSRAMRNRGLEVALLDGDCQRDLYDVLQLTASYGVRHQSPPSQWLLASQRATMPAIAPALMPCSAVDPATNGDVRNKDDPGEAKGTINARDMVHEARWFAEQWQRGLIAAHPKLPESPKHWNDLRAFYTFAARHGSISGSQTSVLLAQAMYLMYLMSQSPEQWEADALSSTQPSIAAVPTGEPLPYEQLVVAAADTFFAYRSATDTRQRGTILHALYASAQSSNLTSSVDALALWIEVWDGLLTKPILFAIQATWAALVHQLPALAACTNVSQPLHVDLNSSALRVLVSALRDPAIPKDTECLYQGYRSLLTLWHTVLRHHYAVAKYTTHERQGQSLNPSLMSAAQLSDGQLRGRLGATAKRLPPWVIALKPHIVTLDAAFVEIVHTLCRGALADTDKEGMTNAEAGQWFGRCASSSAALSAWQTASARLRDCAITENADLSTIVTISRALCVSLDTLGKHPWVATLTSWTQAVVSTKGWHQVIGLGTSEMARYLWQRWHPSQLITQALRDFKARLQKVWTIVLASQPFHDFLANPLVQSKDLLQAKRDLLHIATTLFALEARTQNADYQLLTTMDGTLARIETDYATQAASAVATVDGNPLSVPAALGAQDVISMIDFTNVLQEQAVGAAIQRLVLITTWPSVEQTMLIRQIREFVNHCLQYTDRSPLTLVAYQRMLWLLEADVPLAELVAGLNPILTELGDVAGARLWHNRIQAQQSGDGTELGPLQGPALLFQGIATHGAFHLLTSFATTAVYEAEHRIEQVVFQRNQLLPYCEQISDPLTQEVTRLLMLHWQLLSLFAFEEPAQPDCAYRANQAVIAQCLAALVNPRMAFDDSKALTAVVSERLFAECAGQVVLGACRDWLQQSLVMAVDAACMQVVASPGASCQVVGRLSRAYVSLGLGLLHLLVPETAVDPAMAHFLHWQWLHDDRTRTESQLVAFTAVERVLTGQNANAVVDALMAEWQARQTSLQAFNANVVRRQDPLAFGHLYRDLRHLVDKLVAPAQLDAWLARLLDSTATTLEDHRKVAFLHDNLDHYIKRLWARYEGYGDLIHPISLFIGHIRRGLHYADQLPHLPSLANVSPSGPSHDAREVQRLIRTLLQFPFGSQLGPAATPGSVNTLLASLQRALFGTAGTVPNFNFYGQILFNILSYVQTHGQLVGIDTTAVHDTLFAHFHQLWLSMRQRQQALEQERNSLYRFKTAEHKAEDLDTANEREYRALFPSYEADHPDLELAHSAVSGAMEVDEAIDSATEAKLNFNPALVVSIAQSHRCLFASSPPPPSTLATHYILDDSWTMVQRAYTIASHLADHASSFDIAADRTLTPAHLAMLSVMPVSSRSDAPQLTSYASCLTVRDPDAGYDFYIDANVTEVRAAAPLLAAWYVRLTALLEQWPDHPVLDQLLSIVRRLQMFSVTSPVAKLMAGLELLLQKSDDWESFASKDHSVKPLLQQVSALIVHWRQLELNSWPSLFQVEDRLQAQNAQQWWLHLYNLAIKPWTTTVVMTLPKSNDQRDGATMGEADGVAQDSNDPDQPLAVSSDLLTTLKTLVHFITSSPLGEFRTRLNLIHAFAHHLEARFVTPREAITMTKVTEPTASGSDPLPVTPLALQRVLAHLGRYYEAYWPLVHDELTRRREPLEKEMKEYVKVATFKDVNVYALKQSAQKTHRALHKCLKKYREVLGTTATHLLTTFDETVRLDTSEDVLKSLKHAQMDSLCTKAKQSRRQRKPPIAADVFNPQTLYHTLVADVQPSFALTLPAILTTYEIPSPLHTLHQAVADQMGTAHVRFHSLNNTLTALHAMVTKGRLYHNGLLTTERLAELAHVVVSRAADLRQSTPPTVTPEPGWTKQQITEAQAKEHTQFYKQMRMVKQKSLVDLLKLLKHLGLHQRPKVATQRALQMDAVLTTLPVDLTQQLFAPITALSTAATDATTKLPVHTLIPQALALWERADRYYQRSLPRLTLLQQAVVQRSSPDLTLAQAQRCLASAESLTYTTHLERQTLGQWALSLTGMLRLMGQWMCLALPATDNTASFECRDAAPTALSSTWHVAFAGLCQTSAVVAQGLVHMDGILRQGEIPFMHQTESIALLAELVNAARTHTQRLCTLRDHLAQFNPAESAADTLFYSPSINTSLLQTKEWLTHCHRSLRQLLSRSPELACFVRPLLAYFDKPIDWSHMTFSESAAHQDSRTLPATVLAAATATTQLVDGLLVAFQQVRAETERITPATAMTDDVDDDEKEFGLLEHTVPATLKHYQTLHRQLALDQAHDMLVTALRANHAALIDRTTTLDQQAYLAHLAHRATPLLTQFLQLTQHGLIDYLYHHGALCKLSHILTSTFVVLVKDGFCTPNFDMGTEMDDDGPGDGSGKLEDGTGIGEGQGEKNVSDEIEHEDQVLGTQNEQEEPPQDDSLRDKDSNDIEMENDFEGQMGDADYTDGDEDDDKDQSDEEPDLDEQLGNVDLNDPTAVDDKMWDGEDEENRPDDPGANIGQGAPQPDSEDKEMVARDDQPEAPKPDNQNQPESKDPNEAKDPDDNEPESEGADEMSAPMNPQDLTVMDPEQGDTMDIPEELDDMGSPEESEGEPDGDDMDQGDLEDPLDAMNDESALPPKNSEQDPADGDATHPDEDQPAEGEEAADENQDDPTQDSATNALPEDVTADQLNQSDGDEPDIEPDTADDTDVTRPNLEEGDEKQPDDPADNADSVNAPGIQAMEQDQERQPLGQDDQDHALDPDHTQDPQQQESMDDMLDRADAHTGESRSMQAQPQPDPLTSDQPDIGQPDQEQKDHGAEPTQGDQDVNPYRSLASAQESWTRRLNVIEQTPVDQDPPPSPEPKPDQEPPVDTSQQFEFTHEDQAHHHATLADAQQPDHAQNPEAIPTMDDGDERLEEPDTDLGRMLPDEDPASLPEADPISYLDQLLKADVTPPLTDADGPEGATLHPNQGTSRETAETAPDVDCKTSDRALVAGQDDSLANALDTDESEPNREELRRALAEQTHDWKATHRCDLATAMALWSKYELLTHDLALSLSEQLRLILEPTLATKLKGDYRTGKRLNMKRIIPYIASQYKKDKIWLRRTKPSKRQYQILIAVDDSKSMAESQSVELAFETLALVAKALSQLETGDIAVASFGHAMHVLHAFDQPFTTDSGASLLRDFTFEQTKTDVVAMMQTSLHLFAQARAQAQGAGDLWQLQLVISDGVCENHERLRALVRQGIEQRVMVVFIVVDNKPEEQSILQLSSVKYQQVDGKLSLRMERYLDTFPFSYYLVLRDIKALPFVLADALRQYFSLVADS</sequence>
<dbReference type="SUPFAM" id="SSF52540">
    <property type="entry name" value="P-loop containing nucleoside triphosphate hydrolases"/>
    <property type="match status" value="6"/>
</dbReference>
<gene>
    <name evidence="12" type="primary">MDN1</name>
    <name evidence="12" type="ORF">H4R34_002628</name>
</gene>
<dbReference type="Proteomes" id="UP001151582">
    <property type="component" value="Unassembled WGS sequence"/>
</dbReference>
<feature type="compositionally biased region" description="Acidic residues" evidence="10">
    <location>
        <begin position="5024"/>
        <end position="5038"/>
    </location>
</feature>
<feature type="compositionally biased region" description="Acidic residues" evidence="10">
    <location>
        <begin position="4986"/>
        <end position="5003"/>
    </location>
</feature>
<keyword evidence="6 9" id="KW-0067">ATP-binding</keyword>
<dbReference type="Gene3D" id="3.40.50.300">
    <property type="entry name" value="P-loop containing nucleotide triphosphate hydrolases"/>
    <property type="match status" value="7"/>
</dbReference>
<feature type="compositionally biased region" description="Basic and acidic residues" evidence="10">
    <location>
        <begin position="5106"/>
        <end position="5116"/>
    </location>
</feature>
<evidence type="ECO:0000256" key="6">
    <source>
        <dbReference type="ARBA" id="ARBA00022840"/>
    </source>
</evidence>
<feature type="region of interest" description="Disordered" evidence="10">
    <location>
        <begin position="5282"/>
        <end position="5313"/>
    </location>
</feature>
<evidence type="ECO:0000256" key="5">
    <source>
        <dbReference type="ARBA" id="ARBA00022741"/>
    </source>
</evidence>
<feature type="region of interest" description="Disordered" evidence="10">
    <location>
        <begin position="3874"/>
        <end position="3895"/>
    </location>
</feature>
<evidence type="ECO:0000256" key="9">
    <source>
        <dbReference type="PIRNR" id="PIRNR010340"/>
    </source>
</evidence>
<dbReference type="SMART" id="SM00382">
    <property type="entry name" value="AAA"/>
    <property type="match status" value="6"/>
</dbReference>
<dbReference type="Pfam" id="PF07728">
    <property type="entry name" value="AAA_5"/>
    <property type="match status" value="8"/>
</dbReference>
<dbReference type="FunFam" id="3.40.50.300:FF:000142">
    <property type="entry name" value="Midasin"/>
    <property type="match status" value="1"/>
</dbReference>
<dbReference type="CDD" id="cd00009">
    <property type="entry name" value="AAA"/>
    <property type="match status" value="3"/>
</dbReference>
<dbReference type="FunFam" id="3.40.50.300:FF:000582">
    <property type="entry name" value="Midasin"/>
    <property type="match status" value="1"/>
</dbReference>
<feature type="compositionally biased region" description="Basic and acidic residues" evidence="10">
    <location>
        <begin position="4881"/>
        <end position="4891"/>
    </location>
</feature>
<dbReference type="PROSITE" id="PS50234">
    <property type="entry name" value="VWFA"/>
    <property type="match status" value="1"/>
</dbReference>
<comment type="function">
    <text evidence="9">Nuclear chaperone required for maturation and nuclear export of pre-60S ribosome subunits.</text>
</comment>
<dbReference type="EMBL" id="JANBQB010000191">
    <property type="protein sequence ID" value="KAJ1979967.1"/>
    <property type="molecule type" value="Genomic_DNA"/>
</dbReference>
<dbReference type="InterPro" id="IPR025662">
    <property type="entry name" value="Sigma_54_int_dom_ATP-bd_1"/>
</dbReference>
<feature type="compositionally biased region" description="Basic and acidic residues" evidence="10">
    <location>
        <begin position="4740"/>
        <end position="4754"/>
    </location>
</feature>
<accession>A0A9W8B941</accession>
<keyword evidence="8 9" id="KW-0539">Nucleus</keyword>
<dbReference type="InterPro" id="IPR027417">
    <property type="entry name" value="P-loop_NTPase"/>
</dbReference>
<evidence type="ECO:0000259" key="11">
    <source>
        <dbReference type="PROSITE" id="PS50234"/>
    </source>
</evidence>
<evidence type="ECO:0000256" key="1">
    <source>
        <dbReference type="ARBA" id="ARBA00004604"/>
    </source>
</evidence>
<feature type="compositionally biased region" description="Acidic residues" evidence="10">
    <location>
        <begin position="4919"/>
        <end position="4961"/>
    </location>
</feature>